<dbReference type="EMBL" id="CP034345">
    <property type="protein sequence ID" value="QGX95794.1"/>
    <property type="molecule type" value="Genomic_DNA"/>
</dbReference>
<evidence type="ECO:0000256" key="1">
    <source>
        <dbReference type="ARBA" id="ARBA00022729"/>
    </source>
</evidence>
<evidence type="ECO:0000259" key="3">
    <source>
        <dbReference type="Pfam" id="PF11611"/>
    </source>
</evidence>
<keyword evidence="1" id="KW-0732">Signal</keyword>
<dbReference type="PROSITE" id="PS51257">
    <property type="entry name" value="PROKAR_LIPOPROTEIN"/>
    <property type="match status" value="1"/>
</dbReference>
<evidence type="ECO:0000313" key="5">
    <source>
        <dbReference type="Proteomes" id="UP000428325"/>
    </source>
</evidence>
<evidence type="ECO:0000256" key="2">
    <source>
        <dbReference type="SAM" id="MobiDB-lite"/>
    </source>
</evidence>
<evidence type="ECO:0000313" key="4">
    <source>
        <dbReference type="EMBL" id="QGX95794.1"/>
    </source>
</evidence>
<feature type="compositionally biased region" description="Low complexity" evidence="2">
    <location>
        <begin position="27"/>
        <end position="65"/>
    </location>
</feature>
<feature type="region of interest" description="Disordered" evidence="2">
    <location>
        <begin position="20"/>
        <end position="75"/>
    </location>
</feature>
<sequence length="224" mass="23326">MQRRRVLGICGTLTAGLLAGCGGGGSESTPTGTATDTETATATATAEPTETATATATAEPTETAASGPGGPTHALEESFVVGTEGNRIRYRIIDFFRADSVGSSANPATADGTFLIVLLEFENPQDDSTTFPQNSFLATNEDQIRYFDDRGTTSIGDDDRIDAQSVAATTLSAGQSAAGAVVFDLDPDRSYWLEIRPTGDAGETHYVEIGPVSEIQMLESSMVG</sequence>
<feature type="domain" description="DUF4352" evidence="3">
    <location>
        <begin position="90"/>
        <end position="197"/>
    </location>
</feature>
<organism evidence="4 5">
    <name type="scientific">Haloplanus rallus</name>
    <dbReference type="NCBI Taxonomy" id="1816183"/>
    <lineage>
        <taxon>Archaea</taxon>
        <taxon>Methanobacteriati</taxon>
        <taxon>Methanobacteriota</taxon>
        <taxon>Stenosarchaea group</taxon>
        <taxon>Halobacteria</taxon>
        <taxon>Halobacteriales</taxon>
        <taxon>Haloferacaceae</taxon>
        <taxon>Haloplanus</taxon>
    </lineage>
</organism>
<dbReference type="KEGG" id="hra:EI982_13875"/>
<keyword evidence="5" id="KW-1185">Reference proteome</keyword>
<dbReference type="Gene3D" id="2.60.40.1240">
    <property type="match status" value="1"/>
</dbReference>
<name>A0A6B9FAY1_9EURY</name>
<dbReference type="RefSeq" id="WP_157690254.1">
    <property type="nucleotide sequence ID" value="NZ_CP034345.1"/>
</dbReference>
<dbReference type="InterPro" id="IPR029051">
    <property type="entry name" value="DUF4352"/>
</dbReference>
<gene>
    <name evidence="4" type="ORF">EI982_13875</name>
</gene>
<dbReference type="OrthoDB" id="306331at2157"/>
<dbReference type="GeneID" id="99243489"/>
<dbReference type="InterPro" id="IPR029050">
    <property type="entry name" value="Immunoprotect_excell_Ig-like"/>
</dbReference>
<dbReference type="AlphaFoldDB" id="A0A6B9FAY1"/>
<dbReference type="Proteomes" id="UP000428325">
    <property type="component" value="Chromosome"/>
</dbReference>
<accession>A0A6B9FAY1</accession>
<reference evidence="4 5" key="1">
    <citation type="submission" date="2018-12" db="EMBL/GenBank/DDBJ databases">
        <title>Complete genome sequence of Haloplanus rallus MBLA0036.</title>
        <authorList>
            <person name="Nam Y.-d."/>
            <person name="Kang J."/>
            <person name="Chung W.-H."/>
            <person name="Park Y.S."/>
        </authorList>
    </citation>
    <scope>NUCLEOTIDE SEQUENCE [LARGE SCALE GENOMIC DNA]</scope>
    <source>
        <strain evidence="4 5">MBLA0036</strain>
    </source>
</reference>
<dbReference type="Pfam" id="PF11611">
    <property type="entry name" value="DUF4352"/>
    <property type="match status" value="1"/>
</dbReference>
<protein>
    <submittedName>
        <fullName evidence="4">DUF4352 domain-containing protein</fullName>
    </submittedName>
</protein>
<proteinExistence type="predicted"/>